<dbReference type="EMBL" id="JAPWTK010000005">
    <property type="protein sequence ID" value="KAJ8961398.1"/>
    <property type="molecule type" value="Genomic_DNA"/>
</dbReference>
<keyword evidence="2" id="KW-1185">Reference proteome</keyword>
<protein>
    <submittedName>
        <fullName evidence="1">Uncharacterized protein</fullName>
    </submittedName>
</protein>
<dbReference type="Proteomes" id="UP001162162">
    <property type="component" value="Unassembled WGS sequence"/>
</dbReference>
<evidence type="ECO:0000313" key="2">
    <source>
        <dbReference type="Proteomes" id="UP001162162"/>
    </source>
</evidence>
<organism evidence="1 2">
    <name type="scientific">Aromia moschata</name>
    <dbReference type="NCBI Taxonomy" id="1265417"/>
    <lineage>
        <taxon>Eukaryota</taxon>
        <taxon>Metazoa</taxon>
        <taxon>Ecdysozoa</taxon>
        <taxon>Arthropoda</taxon>
        <taxon>Hexapoda</taxon>
        <taxon>Insecta</taxon>
        <taxon>Pterygota</taxon>
        <taxon>Neoptera</taxon>
        <taxon>Endopterygota</taxon>
        <taxon>Coleoptera</taxon>
        <taxon>Polyphaga</taxon>
        <taxon>Cucujiformia</taxon>
        <taxon>Chrysomeloidea</taxon>
        <taxon>Cerambycidae</taxon>
        <taxon>Cerambycinae</taxon>
        <taxon>Callichromatini</taxon>
        <taxon>Aromia</taxon>
    </lineage>
</organism>
<dbReference type="InterPro" id="IPR036397">
    <property type="entry name" value="RNaseH_sf"/>
</dbReference>
<dbReference type="Gene3D" id="3.30.420.10">
    <property type="entry name" value="Ribonuclease H-like superfamily/Ribonuclease H"/>
    <property type="match status" value="1"/>
</dbReference>
<dbReference type="GO" id="GO:0003676">
    <property type="term" value="F:nucleic acid binding"/>
    <property type="evidence" value="ECO:0007669"/>
    <property type="project" value="InterPro"/>
</dbReference>
<proteinExistence type="predicted"/>
<accession>A0AAV8ZCS8</accession>
<dbReference type="AlphaFoldDB" id="A0AAV8ZCS8"/>
<comment type="caution">
    <text evidence="1">The sequence shown here is derived from an EMBL/GenBank/DDBJ whole genome shotgun (WGS) entry which is preliminary data.</text>
</comment>
<name>A0AAV8ZCS8_9CUCU</name>
<evidence type="ECO:0000313" key="1">
    <source>
        <dbReference type="EMBL" id="KAJ8961398.1"/>
    </source>
</evidence>
<gene>
    <name evidence="1" type="ORF">NQ318_014643</name>
</gene>
<reference evidence="1" key="1">
    <citation type="journal article" date="2023" name="Insect Mol. Biol.">
        <title>Genome sequencing provides insights into the evolution of gene families encoding plant cell wall-degrading enzymes in longhorned beetles.</title>
        <authorList>
            <person name="Shin N.R."/>
            <person name="Okamura Y."/>
            <person name="Kirsch R."/>
            <person name="Pauchet Y."/>
        </authorList>
    </citation>
    <scope>NUCLEOTIDE SEQUENCE</scope>
    <source>
        <strain evidence="1">AMC_N1</strain>
    </source>
</reference>
<sequence length="223" mass="25474">MEKCMERCRDRQGEYIEGEKVATVIGQSALKGTRFESVEAVKAKATDVLNQLTEADFQHCFQQWKSRMERYRDHQGEYVEGEQVATVIDVVYRGIIIDIAVPLTHNIQKTEREKIAKYENLSIVLKRLWKLEKVEMYALVISVEGVMTTRFAKNIAALGLSYNIIRNGQKAVVLQTCHIVRKVLGQDEFPPPRLSLISAGGGDEISSHHCLQQEWVNVSQRLR</sequence>